<evidence type="ECO:0000259" key="4">
    <source>
        <dbReference type="PROSITE" id="PS50009"/>
    </source>
</evidence>
<feature type="region of interest" description="Disordered" evidence="3">
    <location>
        <begin position="398"/>
        <end position="423"/>
    </location>
</feature>
<dbReference type="Pfam" id="PF00617">
    <property type="entry name" value="RasGEF"/>
    <property type="match status" value="1"/>
</dbReference>
<dbReference type="GO" id="GO:0007265">
    <property type="term" value="P:Ras protein signal transduction"/>
    <property type="evidence" value="ECO:0007669"/>
    <property type="project" value="TreeGrafter"/>
</dbReference>
<dbReference type="GO" id="GO:0005886">
    <property type="term" value="C:plasma membrane"/>
    <property type="evidence" value="ECO:0007669"/>
    <property type="project" value="TreeGrafter"/>
</dbReference>
<dbReference type="PANTHER" id="PTHR23113:SF99">
    <property type="entry name" value="RASGEF DOMAIN-CONTAINING PROTEIN"/>
    <property type="match status" value="1"/>
</dbReference>
<dbReference type="InterPro" id="IPR001895">
    <property type="entry name" value="RASGEF_cat_dom"/>
</dbReference>
<evidence type="ECO:0000256" key="1">
    <source>
        <dbReference type="ARBA" id="ARBA00022658"/>
    </source>
</evidence>
<dbReference type="SUPFAM" id="SSF48366">
    <property type="entry name" value="Ras GEF"/>
    <property type="match status" value="1"/>
</dbReference>
<evidence type="ECO:0000313" key="5">
    <source>
        <dbReference type="EMBL" id="CAD8605375.1"/>
    </source>
</evidence>
<feature type="domain" description="Ras-GEF" evidence="4">
    <location>
        <begin position="21"/>
        <end position="250"/>
    </location>
</feature>
<dbReference type="InterPro" id="IPR036964">
    <property type="entry name" value="RASGEF_cat_dom_sf"/>
</dbReference>
<keyword evidence="1 2" id="KW-0344">Guanine-nucleotide releasing factor</keyword>
<accession>A0A7S0Q1D6</accession>
<dbReference type="SMART" id="SM00147">
    <property type="entry name" value="RasGEF"/>
    <property type="match status" value="1"/>
</dbReference>
<reference evidence="5" key="1">
    <citation type="submission" date="2021-01" db="EMBL/GenBank/DDBJ databases">
        <authorList>
            <person name="Corre E."/>
            <person name="Pelletier E."/>
            <person name="Niang G."/>
            <person name="Scheremetjew M."/>
            <person name="Finn R."/>
            <person name="Kale V."/>
            <person name="Holt S."/>
            <person name="Cochrane G."/>
            <person name="Meng A."/>
            <person name="Brown T."/>
            <person name="Cohen L."/>
        </authorList>
    </citation>
    <scope>NUCLEOTIDE SEQUENCE</scope>
    <source>
        <strain evidence="5">PLY182g</strain>
    </source>
</reference>
<dbReference type="InterPro" id="IPR008937">
    <property type="entry name" value="Ras-like_GEF"/>
</dbReference>
<dbReference type="Gene3D" id="1.10.840.10">
    <property type="entry name" value="Ras guanine-nucleotide exchange factors catalytic domain"/>
    <property type="match status" value="1"/>
</dbReference>
<organism evidence="5">
    <name type="scientific">Coccolithus braarudii</name>
    <dbReference type="NCBI Taxonomy" id="221442"/>
    <lineage>
        <taxon>Eukaryota</taxon>
        <taxon>Haptista</taxon>
        <taxon>Haptophyta</taxon>
        <taxon>Prymnesiophyceae</taxon>
        <taxon>Coccolithales</taxon>
        <taxon>Coccolithaceae</taxon>
        <taxon>Coccolithus</taxon>
    </lineage>
</organism>
<protein>
    <recommendedName>
        <fullName evidence="4">Ras-GEF domain-containing protein</fullName>
    </recommendedName>
</protein>
<dbReference type="InterPro" id="IPR023578">
    <property type="entry name" value="Ras_GEF_dom_sf"/>
</dbReference>
<dbReference type="PROSITE" id="PS50009">
    <property type="entry name" value="RASGEF_CAT"/>
    <property type="match status" value="1"/>
</dbReference>
<dbReference type="PANTHER" id="PTHR23113">
    <property type="entry name" value="GUANINE NUCLEOTIDE EXCHANGE FACTOR"/>
    <property type="match status" value="1"/>
</dbReference>
<dbReference type="EMBL" id="HBEY01018054">
    <property type="protein sequence ID" value="CAD8605375.1"/>
    <property type="molecule type" value="Transcribed_RNA"/>
</dbReference>
<name>A0A7S0Q1D6_9EUKA</name>
<evidence type="ECO:0000256" key="2">
    <source>
        <dbReference type="PROSITE-ProRule" id="PRU00168"/>
    </source>
</evidence>
<gene>
    <name evidence="5" type="ORF">CPEL01642_LOCUS8710</name>
</gene>
<evidence type="ECO:0000256" key="3">
    <source>
        <dbReference type="SAM" id="MobiDB-lite"/>
    </source>
</evidence>
<dbReference type="AlphaFoldDB" id="A0A7S0Q1D6"/>
<proteinExistence type="predicted"/>
<sequence>MQALFSLMTSKYTSSVVFNLSPFELARQLTQLTAMTHMHIKSEELRKQAWCKRPVSAPNVRKDMSTSAAISLLVAQSVLMECEPEQRTRLLARFIETAAESLKLRNFSSTFALVSGLELTPVYRLRYEKEKLSTWHTETLASLQAVVLHDGGYREYRRQLETARGPCLCHLPVHLHDLIVIDVSHADFAADGTENEEKRIKEASVALAMTGTAPAMLSANLAPCEALLEALHTLGSQDYEVVYDALMERSQELRGICRPTGLKTLELPQTLLRQLDSHKRQLTSCEQQTTSYLSARGDTAAEADRTSARTDLSAAATRKAMAVLTESTVTLLEQGKREDELGHVAAALTFISQGVRALEALMELDLELESKPHLIEAMRTKLNEATKRVQQLIQEFTSDHEEHSRIEQARQTPDEAARRLPDE</sequence>
<dbReference type="GO" id="GO:0005085">
    <property type="term" value="F:guanyl-nucleotide exchange factor activity"/>
    <property type="evidence" value="ECO:0007669"/>
    <property type="project" value="UniProtKB-KW"/>
</dbReference>